<dbReference type="RefSeq" id="WP_086088051.1">
    <property type="nucleotide sequence ID" value="NZ_CP021112.1"/>
</dbReference>
<name>A0A1W6ZQG7_9HYPH</name>
<dbReference type="Pfam" id="PF01557">
    <property type="entry name" value="FAA_hydrolase"/>
    <property type="match status" value="1"/>
</dbReference>
<dbReference type="AlphaFoldDB" id="A0A1W6ZQG7"/>
<dbReference type="Gene3D" id="3.90.850.10">
    <property type="entry name" value="Fumarylacetoacetase-like, C-terminal domain"/>
    <property type="match status" value="1"/>
</dbReference>
<dbReference type="InterPro" id="IPR036663">
    <property type="entry name" value="Fumarylacetoacetase_C_sf"/>
</dbReference>
<sequence>MKLVTFVPPSGKPRAGALVDESGTIVDLASAYNEIYGESAPDLEQVLAIIEGGDDSLDRAYETLKKHPSDHVYRCTDVKLLAPIPRPPQMRDCLCFELHLVQAFNAARQLKANNSPDPTAALAEMERTGVLRVPSTFYDQPIYYKCNRFAVIGTDEDVLWPSYSRVLDFELEFGCFIKKAAKDVPAAAARDYIFGYTIFNDFTARDAQTEEMGGQLGPAKGKDFDTANAMGPCLVTADEMKDPYNLTMIARVNGEEWGRGKSDSMHWSFEDLIAWISRSETIYPGEFLGSGTVGNGCGLEQMRFLQADDIVELEVEGIGVLRNTMRKHF</sequence>
<evidence type="ECO:0000313" key="1">
    <source>
        <dbReference type="EMBL" id="ARP99643.1"/>
    </source>
</evidence>
<dbReference type="KEGG" id="psin:CAK95_11515"/>
<dbReference type="GO" id="GO:0016853">
    <property type="term" value="F:isomerase activity"/>
    <property type="evidence" value="ECO:0007669"/>
    <property type="project" value="UniProtKB-KW"/>
</dbReference>
<evidence type="ECO:0000313" key="2">
    <source>
        <dbReference type="Proteomes" id="UP000194137"/>
    </source>
</evidence>
<dbReference type="Proteomes" id="UP000194137">
    <property type="component" value="Chromosome"/>
</dbReference>
<dbReference type="PANTHER" id="PTHR43211">
    <property type="entry name" value="FUMARYLACETOACETATE HYDROLASE"/>
    <property type="match status" value="1"/>
</dbReference>
<dbReference type="EMBL" id="CP021112">
    <property type="protein sequence ID" value="ARP99643.1"/>
    <property type="molecule type" value="Genomic_DNA"/>
</dbReference>
<protein>
    <submittedName>
        <fullName evidence="1">Isomerase</fullName>
    </submittedName>
</protein>
<dbReference type="STRING" id="1235591.CAK95_11515"/>
<reference evidence="1 2" key="1">
    <citation type="submission" date="2017-05" db="EMBL/GenBank/DDBJ databases">
        <title>Full genome sequence of Pseudorhodoplanes sinuspersici.</title>
        <authorList>
            <person name="Dastgheib S.M.M."/>
            <person name="Shavandi M."/>
            <person name="Tirandaz H."/>
        </authorList>
    </citation>
    <scope>NUCLEOTIDE SEQUENCE [LARGE SCALE GENOMIC DNA]</scope>
    <source>
        <strain evidence="1 2">RIPI110</strain>
    </source>
</reference>
<dbReference type="InterPro" id="IPR011234">
    <property type="entry name" value="Fumarylacetoacetase-like_C"/>
</dbReference>
<gene>
    <name evidence="1" type="ORF">CAK95_11515</name>
</gene>
<keyword evidence="1" id="KW-0413">Isomerase</keyword>
<accession>A0A1W6ZQG7</accession>
<proteinExistence type="predicted"/>
<dbReference type="SUPFAM" id="SSF56529">
    <property type="entry name" value="FAH"/>
    <property type="match status" value="1"/>
</dbReference>
<dbReference type="OrthoDB" id="5197601at2"/>
<keyword evidence="2" id="KW-1185">Reference proteome</keyword>
<organism evidence="1 2">
    <name type="scientific">Pseudorhodoplanes sinuspersici</name>
    <dbReference type="NCBI Taxonomy" id="1235591"/>
    <lineage>
        <taxon>Bacteria</taxon>
        <taxon>Pseudomonadati</taxon>
        <taxon>Pseudomonadota</taxon>
        <taxon>Alphaproteobacteria</taxon>
        <taxon>Hyphomicrobiales</taxon>
        <taxon>Pseudorhodoplanes</taxon>
    </lineage>
</organism>
<dbReference type="PANTHER" id="PTHR43211:SF1">
    <property type="entry name" value="BLL6422 PROTEIN"/>
    <property type="match status" value="1"/>
</dbReference>